<keyword evidence="3" id="KW-1185">Reference proteome</keyword>
<gene>
    <name evidence="2" type="ORF">ROA7450_00452</name>
</gene>
<organism evidence="2 3">
    <name type="scientific">Roseovarius albus</name>
    <dbReference type="NCBI Taxonomy" id="1247867"/>
    <lineage>
        <taxon>Bacteria</taxon>
        <taxon>Pseudomonadati</taxon>
        <taxon>Pseudomonadota</taxon>
        <taxon>Alphaproteobacteria</taxon>
        <taxon>Rhodobacterales</taxon>
        <taxon>Roseobacteraceae</taxon>
        <taxon>Roseovarius</taxon>
    </lineage>
</organism>
<evidence type="ECO:0000256" key="1">
    <source>
        <dbReference type="SAM" id="Phobius"/>
    </source>
</evidence>
<evidence type="ECO:0008006" key="4">
    <source>
        <dbReference type="Google" id="ProtNLM"/>
    </source>
</evidence>
<reference evidence="2 3" key="1">
    <citation type="submission" date="2017-03" db="EMBL/GenBank/DDBJ databases">
        <authorList>
            <person name="Afonso C.L."/>
            <person name="Miller P.J."/>
            <person name="Scott M.A."/>
            <person name="Spackman E."/>
            <person name="Goraichik I."/>
            <person name="Dimitrov K.M."/>
            <person name="Suarez D.L."/>
            <person name="Swayne D.E."/>
        </authorList>
    </citation>
    <scope>NUCLEOTIDE SEQUENCE [LARGE SCALE GENOMIC DNA]</scope>
    <source>
        <strain evidence="2 3">CECT 7450</strain>
    </source>
</reference>
<protein>
    <recommendedName>
        <fullName evidence="4">DUF3137 domain-containing protein</fullName>
    </recommendedName>
</protein>
<proteinExistence type="predicted"/>
<sequence length="300" mass="33975">MNISNQIQIIYIPWWIRVAIAVIMLSSISICGYLFYWALVDGEKANWLAAGTYLLGIVFPILIIVIVIAGASFGELSILRRTEKMLVRTIPYHLQFIPEETRNFVEFRNYTRSAKTKSTELANISLFHSTGRCYADYVIRVPSPAGTLKLNLRVEMNIKRVNINVAFLRTDLDDLMQLEGISGNLEDFLRNKFQHSLAIEALQSEGAKHASTSDGTVISYAFNKSFLSREVDGQDYVVVVATTGVPYDTVWNPSERVFFAQDLMFMIRAFMQESPDVFLDRSIEVNQSPAECEPTNKSTD</sequence>
<dbReference type="EMBL" id="FWFX01000001">
    <property type="protein sequence ID" value="SLN16655.1"/>
    <property type="molecule type" value="Genomic_DNA"/>
</dbReference>
<feature type="transmembrane region" description="Helical" evidence="1">
    <location>
        <begin position="57"/>
        <end position="79"/>
    </location>
</feature>
<keyword evidence="1" id="KW-0472">Membrane</keyword>
<accession>A0A1X6YBZ7</accession>
<dbReference type="RefSeq" id="WP_085804020.1">
    <property type="nucleotide sequence ID" value="NZ_FWFX01000001.1"/>
</dbReference>
<dbReference type="AlphaFoldDB" id="A0A1X6YBZ7"/>
<keyword evidence="1" id="KW-1133">Transmembrane helix</keyword>
<dbReference type="Proteomes" id="UP000193061">
    <property type="component" value="Unassembled WGS sequence"/>
</dbReference>
<name>A0A1X6YBZ7_9RHOB</name>
<feature type="transmembrane region" description="Helical" evidence="1">
    <location>
        <begin position="12"/>
        <end position="37"/>
    </location>
</feature>
<evidence type="ECO:0000313" key="3">
    <source>
        <dbReference type="Proteomes" id="UP000193061"/>
    </source>
</evidence>
<keyword evidence="1" id="KW-0812">Transmembrane</keyword>
<dbReference type="OrthoDB" id="8477758at2"/>
<evidence type="ECO:0000313" key="2">
    <source>
        <dbReference type="EMBL" id="SLN16655.1"/>
    </source>
</evidence>